<dbReference type="PANTHER" id="PTHR41523">
    <property type="entry name" value="TWO-COMPONENT SYSTEM SENSOR PROTEIN"/>
    <property type="match status" value="1"/>
</dbReference>
<evidence type="ECO:0000256" key="4">
    <source>
        <dbReference type="ARBA" id="ARBA00022553"/>
    </source>
</evidence>
<dbReference type="InterPro" id="IPR035965">
    <property type="entry name" value="PAS-like_dom_sf"/>
</dbReference>
<dbReference type="PANTHER" id="PTHR41523:SF8">
    <property type="entry name" value="ETHYLENE RESPONSE SENSOR PROTEIN"/>
    <property type="match status" value="1"/>
</dbReference>
<reference evidence="18 19" key="1">
    <citation type="submission" date="2021-01" db="EMBL/GenBank/DDBJ databases">
        <title>Belnapia mucosa sp. nov. and Belnapia arida sp. nov., isolated from the Tabernas Desert (Almeria, Spain).</title>
        <authorList>
            <person name="Molina-Menor E."/>
            <person name="Vidal-Verdu A."/>
            <person name="Calonge A."/>
            <person name="Satari L."/>
            <person name="Pereto Magraner J."/>
            <person name="Porcar Miralles M."/>
        </authorList>
    </citation>
    <scope>NUCLEOTIDE SEQUENCE [LARGE SCALE GENOMIC DNA]</scope>
    <source>
        <strain evidence="18 19">T6</strain>
    </source>
</reference>
<keyword evidence="7" id="KW-0288">FMN</keyword>
<evidence type="ECO:0000256" key="13">
    <source>
        <dbReference type="ARBA" id="ARBA00022991"/>
    </source>
</evidence>
<keyword evidence="5" id="KW-0716">Sensory transduction</keyword>
<evidence type="ECO:0000259" key="17">
    <source>
        <dbReference type="PROSITE" id="PS50113"/>
    </source>
</evidence>
<keyword evidence="11" id="KW-0418">Kinase</keyword>
<keyword evidence="15" id="KW-0675">Receptor</keyword>
<evidence type="ECO:0000256" key="12">
    <source>
        <dbReference type="ARBA" id="ARBA00022840"/>
    </source>
</evidence>
<dbReference type="SUPFAM" id="SSF55781">
    <property type="entry name" value="GAF domain-like"/>
    <property type="match status" value="1"/>
</dbReference>
<evidence type="ECO:0000256" key="5">
    <source>
        <dbReference type="ARBA" id="ARBA00022606"/>
    </source>
</evidence>
<evidence type="ECO:0000256" key="6">
    <source>
        <dbReference type="ARBA" id="ARBA00022630"/>
    </source>
</evidence>
<organism evidence="18 19">
    <name type="scientific">Belnapia mucosa</name>
    <dbReference type="NCBI Taxonomy" id="2804532"/>
    <lineage>
        <taxon>Bacteria</taxon>
        <taxon>Pseudomonadati</taxon>
        <taxon>Pseudomonadota</taxon>
        <taxon>Alphaproteobacteria</taxon>
        <taxon>Acetobacterales</taxon>
        <taxon>Roseomonadaceae</taxon>
        <taxon>Belnapia</taxon>
    </lineage>
</organism>
<dbReference type="RefSeq" id="WP_202828147.1">
    <property type="nucleotide sequence ID" value="NZ_JAEUXJ010000014.1"/>
</dbReference>
<dbReference type="InterPro" id="IPR000014">
    <property type="entry name" value="PAS"/>
</dbReference>
<proteinExistence type="predicted"/>
<dbReference type="InterPro" id="IPR003018">
    <property type="entry name" value="GAF"/>
</dbReference>
<sequence length="638" mass="69920">MTELPPGAALAEMPGFSAPAWDEAHRLAELRSYGILDTPPERDFDEVVQFAAQLCAAPIAVVNLIDQDRQFFKAEIGLSLRETPLDVSICAHAILQPDLFVVPDTTRDPRFAANPLVTGAPHLRFYAGALLETAEGLPLGTLCVLDYVARPEGLTPEQAFGLQILARQVMAQLELRRALAMREASERRFRVLADAMPQMVWSTLPDGSHDYYNARWYEFTGVPFGSTDGAGWNGMFHPDDQARAWARWRHSLESGEPYEIEYRLRRADGVYRWTLGRALPVRDAEGRIERWFGTCTDIEDIKATEDALRRSEERLRLALSAAEMVGTFIWDVRADRIAADPGFARLFSVAPEALAAGVSIAALEPAVHPEDALRLRARIRAALQGERGFEAEYRLRQRDGGLRWVVARGRCEGDAAGQVSELRGVIMDITERKLAEEGQELLARELSHRIKNIFTVIGGMISLSSSGATPEVRGFAQVLRRRLQALAVAHDYVRPEAAGAAPGGGTTLRGLLATLLAPYGGEESGRLRLMGDDVPVGVKAATSLALILHELATNAAKYGALSREAGHVAITLERRGERLGLTWQERGGPEVAGPPERRGFGTILAERGSLQLGGRVAQDWDRAGLTLRLEVPLARLAG</sequence>
<dbReference type="PROSITE" id="PS50113">
    <property type="entry name" value="PAC"/>
    <property type="match status" value="2"/>
</dbReference>
<dbReference type="EC" id="2.7.13.3" evidence="2"/>
<dbReference type="Proteomes" id="UP000606490">
    <property type="component" value="Unassembled WGS sequence"/>
</dbReference>
<keyword evidence="3" id="KW-0600">Photoreceptor protein</keyword>
<evidence type="ECO:0000259" key="16">
    <source>
        <dbReference type="PROSITE" id="PS50112"/>
    </source>
</evidence>
<evidence type="ECO:0000256" key="2">
    <source>
        <dbReference type="ARBA" id="ARBA00012438"/>
    </source>
</evidence>
<dbReference type="SMART" id="SM00091">
    <property type="entry name" value="PAS"/>
    <property type="match status" value="2"/>
</dbReference>
<dbReference type="InterPro" id="IPR036890">
    <property type="entry name" value="HATPase_C_sf"/>
</dbReference>
<dbReference type="InterPro" id="IPR000700">
    <property type="entry name" value="PAS-assoc_C"/>
</dbReference>
<evidence type="ECO:0000256" key="3">
    <source>
        <dbReference type="ARBA" id="ARBA00022543"/>
    </source>
</evidence>
<keyword evidence="6" id="KW-0285">Flavoprotein</keyword>
<dbReference type="InterPro" id="IPR001610">
    <property type="entry name" value="PAC"/>
</dbReference>
<evidence type="ECO:0000313" key="19">
    <source>
        <dbReference type="Proteomes" id="UP000606490"/>
    </source>
</evidence>
<evidence type="ECO:0000256" key="15">
    <source>
        <dbReference type="ARBA" id="ARBA00023170"/>
    </source>
</evidence>
<evidence type="ECO:0000313" key="18">
    <source>
        <dbReference type="EMBL" id="MBL6458407.1"/>
    </source>
</evidence>
<keyword evidence="9" id="KW-0677">Repeat</keyword>
<dbReference type="Gene3D" id="2.10.70.100">
    <property type="match status" value="1"/>
</dbReference>
<feature type="domain" description="PAC" evidence="17">
    <location>
        <begin position="258"/>
        <end position="310"/>
    </location>
</feature>
<dbReference type="SUPFAM" id="SSF55785">
    <property type="entry name" value="PYP-like sensor domain (PAS domain)"/>
    <property type="match status" value="2"/>
</dbReference>
<dbReference type="EMBL" id="JAEUXJ010000014">
    <property type="protein sequence ID" value="MBL6458407.1"/>
    <property type="molecule type" value="Genomic_DNA"/>
</dbReference>
<dbReference type="Gene3D" id="3.30.450.20">
    <property type="entry name" value="PAS domain"/>
    <property type="match status" value="2"/>
</dbReference>
<dbReference type="Gene3D" id="3.30.565.10">
    <property type="entry name" value="Histidine kinase-like ATPase, C-terminal domain"/>
    <property type="match status" value="1"/>
</dbReference>
<keyword evidence="4" id="KW-0597">Phosphoprotein</keyword>
<keyword evidence="10" id="KW-0547">Nucleotide-binding</keyword>
<keyword evidence="12" id="KW-0067">ATP-binding</keyword>
<evidence type="ECO:0000256" key="8">
    <source>
        <dbReference type="ARBA" id="ARBA00022679"/>
    </source>
</evidence>
<evidence type="ECO:0000256" key="9">
    <source>
        <dbReference type="ARBA" id="ARBA00022737"/>
    </source>
</evidence>
<name>A0ABS1VAN9_9PROT</name>
<dbReference type="CDD" id="cd00130">
    <property type="entry name" value="PAS"/>
    <property type="match status" value="2"/>
</dbReference>
<comment type="catalytic activity">
    <reaction evidence="1">
        <text>ATP + protein L-histidine = ADP + protein N-phospho-L-histidine.</text>
        <dbReference type="EC" id="2.7.13.3"/>
    </reaction>
</comment>
<evidence type="ECO:0000256" key="11">
    <source>
        <dbReference type="ARBA" id="ARBA00022777"/>
    </source>
</evidence>
<dbReference type="InterPro" id="IPR013655">
    <property type="entry name" value="PAS_fold_3"/>
</dbReference>
<dbReference type="Pfam" id="PF01590">
    <property type="entry name" value="GAF"/>
    <property type="match status" value="1"/>
</dbReference>
<dbReference type="SUPFAM" id="SSF55874">
    <property type="entry name" value="ATPase domain of HSP90 chaperone/DNA topoisomerase II/histidine kinase"/>
    <property type="match status" value="1"/>
</dbReference>
<keyword evidence="14" id="KW-0843">Virulence</keyword>
<dbReference type="InterPro" id="IPR029016">
    <property type="entry name" value="GAF-like_dom_sf"/>
</dbReference>
<evidence type="ECO:0000256" key="10">
    <source>
        <dbReference type="ARBA" id="ARBA00022741"/>
    </source>
</evidence>
<dbReference type="Pfam" id="PF08447">
    <property type="entry name" value="PAS_3"/>
    <property type="match status" value="2"/>
</dbReference>
<gene>
    <name evidence="18" type="ORF">JMJ55_24015</name>
</gene>
<accession>A0ABS1VAN9</accession>
<dbReference type="PROSITE" id="PS50112">
    <property type="entry name" value="PAS"/>
    <property type="match status" value="1"/>
</dbReference>
<evidence type="ECO:0000256" key="1">
    <source>
        <dbReference type="ARBA" id="ARBA00000085"/>
    </source>
</evidence>
<dbReference type="SMART" id="SM00086">
    <property type="entry name" value="PAC"/>
    <property type="match status" value="2"/>
</dbReference>
<comment type="caution">
    <text evidence="18">The sequence shown here is derived from an EMBL/GenBank/DDBJ whole genome shotgun (WGS) entry which is preliminary data.</text>
</comment>
<dbReference type="InterPro" id="IPR011102">
    <property type="entry name" value="Sig_transdc_His_kinase_HWE"/>
</dbReference>
<keyword evidence="13" id="KW-0157">Chromophore</keyword>
<keyword evidence="19" id="KW-1185">Reference proteome</keyword>
<dbReference type="Gene3D" id="3.30.450.40">
    <property type="match status" value="1"/>
</dbReference>
<protein>
    <recommendedName>
        <fullName evidence="2">histidine kinase</fullName>
        <ecNumber evidence="2">2.7.13.3</ecNumber>
    </recommendedName>
</protein>
<dbReference type="NCBIfam" id="TIGR00229">
    <property type="entry name" value="sensory_box"/>
    <property type="match status" value="2"/>
</dbReference>
<feature type="domain" description="PAC" evidence="17">
    <location>
        <begin position="389"/>
        <end position="441"/>
    </location>
</feature>
<feature type="domain" description="PAS" evidence="16">
    <location>
        <begin position="311"/>
        <end position="386"/>
    </location>
</feature>
<evidence type="ECO:0000256" key="14">
    <source>
        <dbReference type="ARBA" id="ARBA00023026"/>
    </source>
</evidence>
<evidence type="ECO:0000256" key="7">
    <source>
        <dbReference type="ARBA" id="ARBA00022643"/>
    </source>
</evidence>
<dbReference type="SMART" id="SM00911">
    <property type="entry name" value="HWE_HK"/>
    <property type="match status" value="1"/>
</dbReference>
<dbReference type="Pfam" id="PF07536">
    <property type="entry name" value="HWE_HK"/>
    <property type="match status" value="1"/>
</dbReference>
<keyword evidence="8" id="KW-0808">Transferase</keyword>
<dbReference type="SMART" id="SM00065">
    <property type="entry name" value="GAF"/>
    <property type="match status" value="1"/>
</dbReference>